<gene>
    <name evidence="1" type="ORF">A1O7_02463</name>
</gene>
<evidence type="ECO:0000313" key="2">
    <source>
        <dbReference type="Proteomes" id="UP000019473"/>
    </source>
</evidence>
<evidence type="ECO:0000313" key="1">
    <source>
        <dbReference type="EMBL" id="EXJ62030.1"/>
    </source>
</evidence>
<reference evidence="1 2" key="1">
    <citation type="submission" date="2013-03" db="EMBL/GenBank/DDBJ databases">
        <title>The Genome Sequence of Cladophialophora yegresii CBS 114405.</title>
        <authorList>
            <consortium name="The Broad Institute Genomics Platform"/>
            <person name="Cuomo C."/>
            <person name="de Hoog S."/>
            <person name="Gorbushina A."/>
            <person name="Walker B."/>
            <person name="Young S.K."/>
            <person name="Zeng Q."/>
            <person name="Gargeya S."/>
            <person name="Fitzgerald M."/>
            <person name="Haas B."/>
            <person name="Abouelleil A."/>
            <person name="Allen A.W."/>
            <person name="Alvarado L."/>
            <person name="Arachchi H.M."/>
            <person name="Berlin A.M."/>
            <person name="Chapman S.B."/>
            <person name="Gainer-Dewar J."/>
            <person name="Goldberg J."/>
            <person name="Griggs A."/>
            <person name="Gujja S."/>
            <person name="Hansen M."/>
            <person name="Howarth C."/>
            <person name="Imamovic A."/>
            <person name="Ireland A."/>
            <person name="Larimer J."/>
            <person name="McCowan C."/>
            <person name="Murphy C."/>
            <person name="Pearson M."/>
            <person name="Poon T.W."/>
            <person name="Priest M."/>
            <person name="Roberts A."/>
            <person name="Saif S."/>
            <person name="Shea T."/>
            <person name="Sisk P."/>
            <person name="Sykes S."/>
            <person name="Wortman J."/>
            <person name="Nusbaum C."/>
            <person name="Birren B."/>
        </authorList>
    </citation>
    <scope>NUCLEOTIDE SEQUENCE [LARGE SCALE GENOMIC DNA]</scope>
    <source>
        <strain evidence="1 2">CBS 114405</strain>
    </source>
</reference>
<accession>W9WAL7</accession>
<keyword evidence="2" id="KW-1185">Reference proteome</keyword>
<dbReference type="RefSeq" id="XP_007754684.1">
    <property type="nucleotide sequence ID" value="XM_007756494.1"/>
</dbReference>
<feature type="non-terminal residue" evidence="1">
    <location>
        <position position="65"/>
    </location>
</feature>
<dbReference type="AlphaFoldDB" id="W9WAL7"/>
<dbReference type="GeneID" id="19177069"/>
<proteinExistence type="predicted"/>
<dbReference type="HOGENOM" id="CLU_2855798_0_0_1"/>
<comment type="caution">
    <text evidence="1">The sequence shown here is derived from an EMBL/GenBank/DDBJ whole genome shotgun (WGS) entry which is preliminary data.</text>
</comment>
<dbReference type="OrthoDB" id="5403997at2759"/>
<protein>
    <submittedName>
        <fullName evidence="1">Uncharacterized protein</fullName>
    </submittedName>
</protein>
<dbReference type="eggNOG" id="ENOG502RPW8">
    <property type="taxonomic scope" value="Eukaryota"/>
</dbReference>
<sequence length="65" mass="7223">MPPKRIQVQPARSRAQPKGYFGQVYQTLTSEENASVVISVAMFGVGLTVQLRISTTSRIWFNLPA</sequence>
<organism evidence="1 2">
    <name type="scientific">Cladophialophora yegresii CBS 114405</name>
    <dbReference type="NCBI Taxonomy" id="1182544"/>
    <lineage>
        <taxon>Eukaryota</taxon>
        <taxon>Fungi</taxon>
        <taxon>Dikarya</taxon>
        <taxon>Ascomycota</taxon>
        <taxon>Pezizomycotina</taxon>
        <taxon>Eurotiomycetes</taxon>
        <taxon>Chaetothyriomycetidae</taxon>
        <taxon>Chaetothyriales</taxon>
        <taxon>Herpotrichiellaceae</taxon>
        <taxon>Cladophialophora</taxon>
    </lineage>
</organism>
<dbReference type="VEuPathDB" id="FungiDB:A1O7_02463"/>
<name>W9WAL7_9EURO</name>
<dbReference type="Proteomes" id="UP000019473">
    <property type="component" value="Unassembled WGS sequence"/>
</dbReference>
<dbReference type="EMBL" id="AMGW01000002">
    <property type="protein sequence ID" value="EXJ62030.1"/>
    <property type="molecule type" value="Genomic_DNA"/>
</dbReference>